<evidence type="ECO:0000313" key="2">
    <source>
        <dbReference type="Proteomes" id="UP000499080"/>
    </source>
</evidence>
<sequence>MFYHTPSHISNTRENCGLSESRVWKIINEFGTHAYRLTPLQALLGGDAERRYAWRNFAVNQSEFQPTLLSDIIGTDEAIFSRNKICNTHYWALENPKCSATFEIKYAFD</sequence>
<name>A0A4Y2APA5_ARAVE</name>
<accession>A0A4Y2APA5</accession>
<dbReference type="AlphaFoldDB" id="A0A4Y2APA5"/>
<reference evidence="1 2" key="1">
    <citation type="journal article" date="2019" name="Sci. Rep.">
        <title>Orb-weaving spider Araneus ventricosus genome elucidates the spidroin gene catalogue.</title>
        <authorList>
            <person name="Kono N."/>
            <person name="Nakamura H."/>
            <person name="Ohtoshi R."/>
            <person name="Moran D.A.P."/>
            <person name="Shinohara A."/>
            <person name="Yoshida Y."/>
            <person name="Fujiwara M."/>
            <person name="Mori M."/>
            <person name="Tomita M."/>
            <person name="Arakawa K."/>
        </authorList>
    </citation>
    <scope>NUCLEOTIDE SEQUENCE [LARGE SCALE GENOMIC DNA]</scope>
</reference>
<gene>
    <name evidence="1" type="ORF">AVEN_93513_1</name>
</gene>
<protein>
    <submittedName>
        <fullName evidence="1">Uncharacterized protein</fullName>
    </submittedName>
</protein>
<keyword evidence="2" id="KW-1185">Reference proteome</keyword>
<dbReference type="PANTHER" id="PTHR47326:SF1">
    <property type="entry name" value="HTH PSQ-TYPE DOMAIN-CONTAINING PROTEIN"/>
    <property type="match status" value="1"/>
</dbReference>
<dbReference type="EMBL" id="BGPR01000026">
    <property type="protein sequence ID" value="GBL81742.1"/>
    <property type="molecule type" value="Genomic_DNA"/>
</dbReference>
<proteinExistence type="predicted"/>
<evidence type="ECO:0000313" key="1">
    <source>
        <dbReference type="EMBL" id="GBL81742.1"/>
    </source>
</evidence>
<dbReference type="Proteomes" id="UP000499080">
    <property type="component" value="Unassembled WGS sequence"/>
</dbReference>
<organism evidence="1 2">
    <name type="scientific">Araneus ventricosus</name>
    <name type="common">Orbweaver spider</name>
    <name type="synonym">Epeira ventricosa</name>
    <dbReference type="NCBI Taxonomy" id="182803"/>
    <lineage>
        <taxon>Eukaryota</taxon>
        <taxon>Metazoa</taxon>
        <taxon>Ecdysozoa</taxon>
        <taxon>Arthropoda</taxon>
        <taxon>Chelicerata</taxon>
        <taxon>Arachnida</taxon>
        <taxon>Araneae</taxon>
        <taxon>Araneomorphae</taxon>
        <taxon>Entelegynae</taxon>
        <taxon>Araneoidea</taxon>
        <taxon>Araneidae</taxon>
        <taxon>Araneus</taxon>
    </lineage>
</organism>
<comment type="caution">
    <text evidence="1">The sequence shown here is derived from an EMBL/GenBank/DDBJ whole genome shotgun (WGS) entry which is preliminary data.</text>
</comment>
<dbReference type="PANTHER" id="PTHR47326">
    <property type="entry name" value="TRANSPOSABLE ELEMENT TC3 TRANSPOSASE-LIKE PROTEIN"/>
    <property type="match status" value="1"/>
</dbReference>